<evidence type="ECO:0000256" key="6">
    <source>
        <dbReference type="ARBA" id="ARBA00013053"/>
    </source>
</evidence>
<comment type="cofactor">
    <cofactor evidence="1">
        <name>pyridoxal 5'-phosphate</name>
        <dbReference type="ChEBI" id="CHEBI:597326"/>
    </cofactor>
</comment>
<keyword evidence="11" id="KW-0100">Branched-chain amino acid biosynthesis</keyword>
<dbReference type="EC" id="2.6.1.42" evidence="6"/>
<evidence type="ECO:0000256" key="5">
    <source>
        <dbReference type="ARBA" id="ARBA00009320"/>
    </source>
</evidence>
<proteinExistence type="inferred from homology"/>
<dbReference type="NCBIfam" id="TIGR01123">
    <property type="entry name" value="ilvE_II"/>
    <property type="match status" value="1"/>
</dbReference>
<comment type="similarity">
    <text evidence="5">Belongs to the class-IV pyridoxal-phosphate-dependent aminotransferase family.</text>
</comment>
<keyword evidence="8" id="KW-0028">Amino-acid biosynthesis</keyword>
<evidence type="ECO:0000313" key="15">
    <source>
        <dbReference type="EMBL" id="MFD2674664.1"/>
    </source>
</evidence>
<evidence type="ECO:0000256" key="14">
    <source>
        <dbReference type="ARBA" id="ARBA00049229"/>
    </source>
</evidence>
<evidence type="ECO:0000256" key="2">
    <source>
        <dbReference type="ARBA" id="ARBA00004824"/>
    </source>
</evidence>
<dbReference type="InterPro" id="IPR033939">
    <property type="entry name" value="BCAT_family"/>
</dbReference>
<dbReference type="InterPro" id="IPR005786">
    <property type="entry name" value="B_amino_transII"/>
</dbReference>
<dbReference type="EMBL" id="JBHUNF010000003">
    <property type="protein sequence ID" value="MFD2674664.1"/>
    <property type="molecule type" value="Genomic_DNA"/>
</dbReference>
<dbReference type="Gene3D" id="3.20.10.10">
    <property type="entry name" value="D-amino Acid Aminotransferase, subunit A, domain 2"/>
    <property type="match status" value="1"/>
</dbReference>
<comment type="pathway">
    <text evidence="2">Amino-acid biosynthesis; L-isoleucine biosynthesis; L-isoleucine from 2-oxobutanoate: step 4/4.</text>
</comment>
<accession>A0ABW5RJI1</accession>
<dbReference type="PANTHER" id="PTHR11825">
    <property type="entry name" value="SUBGROUP IIII AMINOTRANSFERASE"/>
    <property type="match status" value="1"/>
</dbReference>
<comment type="catalytic activity">
    <reaction evidence="13">
        <text>L-isoleucine + 2-oxoglutarate = (S)-3-methyl-2-oxopentanoate + L-glutamate</text>
        <dbReference type="Rhea" id="RHEA:24801"/>
        <dbReference type="ChEBI" id="CHEBI:16810"/>
        <dbReference type="ChEBI" id="CHEBI:29985"/>
        <dbReference type="ChEBI" id="CHEBI:35146"/>
        <dbReference type="ChEBI" id="CHEBI:58045"/>
        <dbReference type="EC" id="2.6.1.42"/>
    </reaction>
</comment>
<dbReference type="GO" id="GO:0004084">
    <property type="term" value="F:branched-chain-amino-acid transaminase activity"/>
    <property type="evidence" value="ECO:0007669"/>
    <property type="project" value="UniProtKB-EC"/>
</dbReference>
<dbReference type="RefSeq" id="WP_066055793.1">
    <property type="nucleotide sequence ID" value="NZ_JBHUNF010000003.1"/>
</dbReference>
<dbReference type="InterPro" id="IPR043131">
    <property type="entry name" value="BCAT-like_N"/>
</dbReference>
<evidence type="ECO:0000256" key="9">
    <source>
        <dbReference type="ARBA" id="ARBA00022679"/>
    </source>
</evidence>
<protein>
    <recommendedName>
        <fullName evidence="6">branched-chain-amino-acid transaminase</fullName>
        <ecNumber evidence="6">2.6.1.42</ecNumber>
    </recommendedName>
</protein>
<evidence type="ECO:0000256" key="3">
    <source>
        <dbReference type="ARBA" id="ARBA00004931"/>
    </source>
</evidence>
<sequence length="363" mass="39404">MTDNINFAIERNPNPADAAKIAEAHANPGFGNYFTDHMVIIDWTREAGWHDARIVPYGPISLNPANAVLHYGQEVFEGIKAYRHADGTTHIFRPDENAARLQCSSKRLALPALPTELFVESLRQLVALDEAWVPPHGEDKSLYLRPFIIANEDFLGVRAAQRATYMVIACPAGGYFSDPTQPVNIWLEAELARAGRGGTGAAKCGGNYAASLLPQETAYANGCEQVLFLDSCEGKYIEELGGMNIVFAYRDGTIVTPESDSILASITNKSLLQLAADAGMRVERRKVTIDEWREGAATGDIVEAFAVGTAAVVAPIGLLKSQDFTIENPPVTEDSVAMRLRAQLTGIQNGDVVDTHGWMVATK</sequence>
<comment type="caution">
    <text evidence="15">The sequence shown here is derived from an EMBL/GenBank/DDBJ whole genome shotgun (WGS) entry which is preliminary data.</text>
</comment>
<keyword evidence="7 15" id="KW-0032">Aminotransferase</keyword>
<dbReference type="Pfam" id="PF01063">
    <property type="entry name" value="Aminotran_4"/>
    <property type="match status" value="1"/>
</dbReference>
<name>A0ABW5RJI1_9MICO</name>
<comment type="catalytic activity">
    <reaction evidence="12">
        <text>L-valine + 2-oxoglutarate = 3-methyl-2-oxobutanoate + L-glutamate</text>
        <dbReference type="Rhea" id="RHEA:24813"/>
        <dbReference type="ChEBI" id="CHEBI:11851"/>
        <dbReference type="ChEBI" id="CHEBI:16810"/>
        <dbReference type="ChEBI" id="CHEBI:29985"/>
        <dbReference type="ChEBI" id="CHEBI:57762"/>
        <dbReference type="EC" id="2.6.1.42"/>
    </reaction>
</comment>
<dbReference type="PANTHER" id="PTHR11825:SF44">
    <property type="entry name" value="BRANCHED-CHAIN-AMINO-ACID AMINOTRANSFERASE"/>
    <property type="match status" value="1"/>
</dbReference>
<dbReference type="InterPro" id="IPR036038">
    <property type="entry name" value="Aminotransferase-like"/>
</dbReference>
<dbReference type="InterPro" id="IPR001544">
    <property type="entry name" value="Aminotrans_IV"/>
</dbReference>
<evidence type="ECO:0000256" key="7">
    <source>
        <dbReference type="ARBA" id="ARBA00022576"/>
    </source>
</evidence>
<dbReference type="PIRSF" id="PIRSF006468">
    <property type="entry name" value="BCAT1"/>
    <property type="match status" value="1"/>
</dbReference>
<dbReference type="Gene3D" id="3.30.470.10">
    <property type="match status" value="1"/>
</dbReference>
<dbReference type="SUPFAM" id="SSF56752">
    <property type="entry name" value="D-aminoacid aminotransferase-like PLP-dependent enzymes"/>
    <property type="match status" value="1"/>
</dbReference>
<dbReference type="NCBIfam" id="NF009897">
    <property type="entry name" value="PRK13357.1"/>
    <property type="match status" value="1"/>
</dbReference>
<reference evidence="16" key="1">
    <citation type="journal article" date="2019" name="Int. J. Syst. Evol. Microbiol.">
        <title>The Global Catalogue of Microorganisms (GCM) 10K type strain sequencing project: providing services to taxonomists for standard genome sequencing and annotation.</title>
        <authorList>
            <consortium name="The Broad Institute Genomics Platform"/>
            <consortium name="The Broad Institute Genome Sequencing Center for Infectious Disease"/>
            <person name="Wu L."/>
            <person name="Ma J."/>
        </authorList>
    </citation>
    <scope>NUCLEOTIDE SEQUENCE [LARGE SCALE GENOMIC DNA]</scope>
    <source>
        <strain evidence="16">TISTR 1511</strain>
    </source>
</reference>
<evidence type="ECO:0000256" key="11">
    <source>
        <dbReference type="ARBA" id="ARBA00023304"/>
    </source>
</evidence>
<evidence type="ECO:0000256" key="13">
    <source>
        <dbReference type="ARBA" id="ARBA00048798"/>
    </source>
</evidence>
<gene>
    <name evidence="15" type="ORF">ACFSUQ_05025</name>
</gene>
<evidence type="ECO:0000256" key="4">
    <source>
        <dbReference type="ARBA" id="ARBA00005072"/>
    </source>
</evidence>
<evidence type="ECO:0000256" key="10">
    <source>
        <dbReference type="ARBA" id="ARBA00022898"/>
    </source>
</evidence>
<keyword evidence="9 15" id="KW-0808">Transferase</keyword>
<evidence type="ECO:0000313" key="16">
    <source>
        <dbReference type="Proteomes" id="UP001597453"/>
    </source>
</evidence>
<dbReference type="InterPro" id="IPR043132">
    <property type="entry name" value="BCAT-like_C"/>
</dbReference>
<keyword evidence="16" id="KW-1185">Reference proteome</keyword>
<organism evidence="15 16">
    <name type="scientific">Gulosibacter bifidus</name>
    <dbReference type="NCBI Taxonomy" id="272239"/>
    <lineage>
        <taxon>Bacteria</taxon>
        <taxon>Bacillati</taxon>
        <taxon>Actinomycetota</taxon>
        <taxon>Actinomycetes</taxon>
        <taxon>Micrococcales</taxon>
        <taxon>Microbacteriaceae</taxon>
        <taxon>Gulosibacter</taxon>
    </lineage>
</organism>
<comment type="catalytic activity">
    <reaction evidence="14">
        <text>L-leucine + 2-oxoglutarate = 4-methyl-2-oxopentanoate + L-glutamate</text>
        <dbReference type="Rhea" id="RHEA:18321"/>
        <dbReference type="ChEBI" id="CHEBI:16810"/>
        <dbReference type="ChEBI" id="CHEBI:17865"/>
        <dbReference type="ChEBI" id="CHEBI:29985"/>
        <dbReference type="ChEBI" id="CHEBI:57427"/>
        <dbReference type="EC" id="2.6.1.42"/>
    </reaction>
</comment>
<keyword evidence="10" id="KW-0663">Pyridoxal phosphate</keyword>
<dbReference type="CDD" id="cd01557">
    <property type="entry name" value="BCAT_beta_family"/>
    <property type="match status" value="1"/>
</dbReference>
<evidence type="ECO:0000256" key="8">
    <source>
        <dbReference type="ARBA" id="ARBA00022605"/>
    </source>
</evidence>
<evidence type="ECO:0000256" key="12">
    <source>
        <dbReference type="ARBA" id="ARBA00048212"/>
    </source>
</evidence>
<dbReference type="Proteomes" id="UP001597453">
    <property type="component" value="Unassembled WGS sequence"/>
</dbReference>
<evidence type="ECO:0000256" key="1">
    <source>
        <dbReference type="ARBA" id="ARBA00001933"/>
    </source>
</evidence>
<comment type="pathway">
    <text evidence="4">Amino-acid biosynthesis; L-leucine biosynthesis; L-leucine from 3-methyl-2-oxobutanoate: step 4/4.</text>
</comment>
<comment type="pathway">
    <text evidence="3">Amino-acid biosynthesis; L-valine biosynthesis; L-valine from pyruvate: step 4/4.</text>
</comment>